<dbReference type="Gene3D" id="3.40.50.2300">
    <property type="match status" value="1"/>
</dbReference>
<dbReference type="Pfam" id="PF00072">
    <property type="entry name" value="Response_reg"/>
    <property type="match status" value="1"/>
</dbReference>
<dbReference type="PANTHER" id="PTHR44520">
    <property type="entry name" value="RESPONSE REGULATOR RCP1-RELATED"/>
    <property type="match status" value="1"/>
</dbReference>
<name>A0ABW8YW01_9FLAO</name>
<sequence>MAKELTIFYTDDDQEDVEFFREVVQIIDSKKYIVVAQNNGEQLLHALQNPPPHPYIVFLDINMPGMNGLETLKKVRTTINNKYLPVIMFSTSKDDLTIEESRKLGANLYVPKPGMFNQLKKSIEDVLRINWPDFIPTKDNFLYSS</sequence>
<evidence type="ECO:0000313" key="4">
    <source>
        <dbReference type="Proteomes" id="UP001629156"/>
    </source>
</evidence>
<dbReference type="InterPro" id="IPR052893">
    <property type="entry name" value="TCS_response_regulator"/>
</dbReference>
<dbReference type="PROSITE" id="PS50110">
    <property type="entry name" value="RESPONSE_REGULATORY"/>
    <property type="match status" value="1"/>
</dbReference>
<comment type="caution">
    <text evidence="3">The sequence shown here is derived from an EMBL/GenBank/DDBJ whole genome shotgun (WGS) entry which is preliminary data.</text>
</comment>
<dbReference type="SUPFAM" id="SSF52172">
    <property type="entry name" value="CheY-like"/>
    <property type="match status" value="1"/>
</dbReference>
<evidence type="ECO:0000256" key="1">
    <source>
        <dbReference type="PROSITE-ProRule" id="PRU00169"/>
    </source>
</evidence>
<evidence type="ECO:0000313" key="3">
    <source>
        <dbReference type="EMBL" id="MFL9843360.1"/>
    </source>
</evidence>
<keyword evidence="1" id="KW-0597">Phosphoprotein</keyword>
<reference evidence="3 4" key="1">
    <citation type="submission" date="2024-06" db="EMBL/GenBank/DDBJ databases">
        <authorList>
            <person name="Kaempfer P."/>
            <person name="Viver T."/>
        </authorList>
    </citation>
    <scope>NUCLEOTIDE SEQUENCE [LARGE SCALE GENOMIC DNA]</scope>
    <source>
        <strain evidence="3 4">ST-119</strain>
    </source>
</reference>
<accession>A0ABW8YW01</accession>
<protein>
    <submittedName>
        <fullName evidence="3">Response regulator</fullName>
    </submittedName>
</protein>
<gene>
    <name evidence="3" type="ORF">ABS766_02900</name>
</gene>
<organism evidence="3 4">
    <name type="scientific">Flavobacterium rhizosphaerae</name>
    <dbReference type="NCBI Taxonomy" id="3163298"/>
    <lineage>
        <taxon>Bacteria</taxon>
        <taxon>Pseudomonadati</taxon>
        <taxon>Bacteroidota</taxon>
        <taxon>Flavobacteriia</taxon>
        <taxon>Flavobacteriales</taxon>
        <taxon>Flavobacteriaceae</taxon>
        <taxon>Flavobacterium</taxon>
    </lineage>
</organism>
<evidence type="ECO:0000259" key="2">
    <source>
        <dbReference type="PROSITE" id="PS50110"/>
    </source>
</evidence>
<dbReference type="EMBL" id="JBELPZ010000002">
    <property type="protein sequence ID" value="MFL9843360.1"/>
    <property type="molecule type" value="Genomic_DNA"/>
</dbReference>
<dbReference type="PANTHER" id="PTHR44520:SF2">
    <property type="entry name" value="RESPONSE REGULATOR RCP1"/>
    <property type="match status" value="1"/>
</dbReference>
<dbReference type="Proteomes" id="UP001629156">
    <property type="component" value="Unassembled WGS sequence"/>
</dbReference>
<keyword evidence="4" id="KW-1185">Reference proteome</keyword>
<proteinExistence type="predicted"/>
<dbReference type="InterPro" id="IPR011006">
    <property type="entry name" value="CheY-like_superfamily"/>
</dbReference>
<dbReference type="RefSeq" id="WP_408083607.1">
    <property type="nucleotide sequence ID" value="NZ_JBELPZ010000002.1"/>
</dbReference>
<dbReference type="SMART" id="SM00448">
    <property type="entry name" value="REC"/>
    <property type="match status" value="1"/>
</dbReference>
<feature type="modified residue" description="4-aspartylphosphate" evidence="1">
    <location>
        <position position="60"/>
    </location>
</feature>
<feature type="domain" description="Response regulatory" evidence="2">
    <location>
        <begin position="6"/>
        <end position="127"/>
    </location>
</feature>
<dbReference type="InterPro" id="IPR001789">
    <property type="entry name" value="Sig_transdc_resp-reg_receiver"/>
</dbReference>